<organism evidence="1 2">
    <name type="scientific">Rhodoferax mekongensis</name>
    <dbReference type="NCBI Taxonomy" id="3068341"/>
    <lineage>
        <taxon>Bacteria</taxon>
        <taxon>Pseudomonadati</taxon>
        <taxon>Pseudomonadota</taxon>
        <taxon>Betaproteobacteria</taxon>
        <taxon>Burkholderiales</taxon>
        <taxon>Comamonadaceae</taxon>
        <taxon>Rhodoferax</taxon>
    </lineage>
</organism>
<keyword evidence="2" id="KW-1185">Reference proteome</keyword>
<evidence type="ECO:0008006" key="3">
    <source>
        <dbReference type="Google" id="ProtNLM"/>
    </source>
</evidence>
<evidence type="ECO:0000313" key="1">
    <source>
        <dbReference type="EMBL" id="WNO06226.1"/>
    </source>
</evidence>
<dbReference type="RefSeq" id="WP_313868939.1">
    <property type="nucleotide sequence ID" value="NZ_CP132507.1"/>
</dbReference>
<proteinExistence type="predicted"/>
<name>A0ABZ0B4C8_9BURK</name>
<dbReference type="EMBL" id="CP132507">
    <property type="protein sequence ID" value="WNO06226.1"/>
    <property type="molecule type" value="Genomic_DNA"/>
</dbReference>
<gene>
    <name evidence="1" type="ORF">RAN89_07305</name>
</gene>
<sequence>MIRNHRSVTALQAAHESPTLAHLALLADESAARLKSIQSLIPNSLLNSIKAGPIDGPVWCLILDNNAVAAKLRQLMPALQAHLRSKGWEVTSIRLKVQMSSSSLQR</sequence>
<protein>
    <recommendedName>
        <fullName evidence="3">DUF721 domain-containing protein</fullName>
    </recommendedName>
</protein>
<evidence type="ECO:0000313" key="2">
    <source>
        <dbReference type="Proteomes" id="UP001302257"/>
    </source>
</evidence>
<dbReference type="Proteomes" id="UP001302257">
    <property type="component" value="Chromosome"/>
</dbReference>
<reference evidence="1 2" key="1">
    <citation type="submission" date="2023-08" db="EMBL/GenBank/DDBJ databases">
        <title>Rhodoferax potami sp. nov. and Rhodoferax mekongensis sp. nov., isolated from the Mekong River in Thailand.</title>
        <authorList>
            <person name="Kitikhun S."/>
            <person name="Charoenyingcharoen P."/>
            <person name="Siriarchawattana P."/>
            <person name="Likhitrattanapisal S."/>
            <person name="Nilsakha T."/>
            <person name="Chanpet A."/>
            <person name="Rattanawaree P."/>
            <person name="Ingsriswang S."/>
        </authorList>
    </citation>
    <scope>NUCLEOTIDE SEQUENCE [LARGE SCALE GENOMIC DNA]</scope>
    <source>
        <strain evidence="1 2">TBRC 17307</strain>
    </source>
</reference>
<accession>A0ABZ0B4C8</accession>